<dbReference type="EMBL" id="OU503041">
    <property type="protein sequence ID" value="CAI9763991.1"/>
    <property type="molecule type" value="Genomic_DNA"/>
</dbReference>
<dbReference type="Proteomes" id="UP000834106">
    <property type="component" value="Chromosome 6"/>
</dbReference>
<accession>A0AAD2DU34</accession>
<reference evidence="1" key="1">
    <citation type="submission" date="2023-05" db="EMBL/GenBank/DDBJ databases">
        <authorList>
            <person name="Huff M."/>
        </authorList>
    </citation>
    <scope>NUCLEOTIDE SEQUENCE</scope>
</reference>
<organism evidence="1 2">
    <name type="scientific">Fraxinus pennsylvanica</name>
    <dbReference type="NCBI Taxonomy" id="56036"/>
    <lineage>
        <taxon>Eukaryota</taxon>
        <taxon>Viridiplantae</taxon>
        <taxon>Streptophyta</taxon>
        <taxon>Embryophyta</taxon>
        <taxon>Tracheophyta</taxon>
        <taxon>Spermatophyta</taxon>
        <taxon>Magnoliopsida</taxon>
        <taxon>eudicotyledons</taxon>
        <taxon>Gunneridae</taxon>
        <taxon>Pentapetalae</taxon>
        <taxon>asterids</taxon>
        <taxon>lamiids</taxon>
        <taxon>Lamiales</taxon>
        <taxon>Oleaceae</taxon>
        <taxon>Oleeae</taxon>
        <taxon>Fraxinus</taxon>
    </lineage>
</organism>
<gene>
    <name evidence="1" type="ORF">FPE_LOCUS11421</name>
</gene>
<name>A0AAD2DU34_9LAMI</name>
<evidence type="ECO:0000313" key="2">
    <source>
        <dbReference type="Proteomes" id="UP000834106"/>
    </source>
</evidence>
<proteinExistence type="predicted"/>
<protein>
    <submittedName>
        <fullName evidence="1">Uncharacterized protein</fullName>
    </submittedName>
</protein>
<keyword evidence="2" id="KW-1185">Reference proteome</keyword>
<dbReference type="AlphaFoldDB" id="A0AAD2DU34"/>
<sequence length="132" mass="15122">MQPKLYPIQIESQNQFLSKRTEKEQKWHIVSKKWALREANLGSFSGCQESVLFSFPDPSYALPFLPKPALSRVFVDSEDVIEVVLGVSVPATISISTECYGWIYRCRPRRPRPIAGNPIPTRELRREGVGRF</sequence>
<evidence type="ECO:0000313" key="1">
    <source>
        <dbReference type="EMBL" id="CAI9763991.1"/>
    </source>
</evidence>